<comment type="caution">
    <text evidence="3">The sequence shown here is derived from an EMBL/GenBank/DDBJ whole genome shotgun (WGS) entry which is preliminary data.</text>
</comment>
<dbReference type="CDD" id="cd16272">
    <property type="entry name" value="RNaseZ_MBL-fold"/>
    <property type="match status" value="1"/>
</dbReference>
<dbReference type="EMBL" id="BNJK01000001">
    <property type="protein sequence ID" value="GHO94735.1"/>
    <property type="molecule type" value="Genomic_DNA"/>
</dbReference>
<dbReference type="RefSeq" id="WP_220205450.1">
    <property type="nucleotide sequence ID" value="NZ_BNJK01000001.1"/>
</dbReference>
<dbReference type="SUPFAM" id="SSF56281">
    <property type="entry name" value="Metallo-hydrolase/oxidoreductase"/>
    <property type="match status" value="1"/>
</dbReference>
<evidence type="ECO:0000256" key="1">
    <source>
        <dbReference type="ARBA" id="ARBA00022759"/>
    </source>
</evidence>
<evidence type="ECO:0000259" key="2">
    <source>
        <dbReference type="SMART" id="SM00849"/>
    </source>
</evidence>
<keyword evidence="1" id="KW-0255">Endonuclease</keyword>
<evidence type="ECO:0000313" key="4">
    <source>
        <dbReference type="Proteomes" id="UP000597444"/>
    </source>
</evidence>
<keyword evidence="1" id="KW-0378">Hydrolase</keyword>
<accession>A0A8J3N3Y9</accession>
<reference evidence="3" key="1">
    <citation type="submission" date="2020-10" db="EMBL/GenBank/DDBJ databases">
        <title>Taxonomic study of unclassified bacteria belonging to the class Ktedonobacteria.</title>
        <authorList>
            <person name="Yabe S."/>
            <person name="Wang C.M."/>
            <person name="Zheng Y."/>
            <person name="Sakai Y."/>
            <person name="Cavaletti L."/>
            <person name="Monciardini P."/>
            <person name="Donadio S."/>
        </authorList>
    </citation>
    <scope>NUCLEOTIDE SEQUENCE</scope>
    <source>
        <strain evidence="3">ID150040</strain>
    </source>
</reference>
<organism evidence="3 4">
    <name type="scientific">Reticulibacter mediterranei</name>
    <dbReference type="NCBI Taxonomy" id="2778369"/>
    <lineage>
        <taxon>Bacteria</taxon>
        <taxon>Bacillati</taxon>
        <taxon>Chloroflexota</taxon>
        <taxon>Ktedonobacteria</taxon>
        <taxon>Ktedonobacterales</taxon>
        <taxon>Reticulibacteraceae</taxon>
        <taxon>Reticulibacter</taxon>
    </lineage>
</organism>
<name>A0A8J3N3Y9_9CHLR</name>
<dbReference type="InterPro" id="IPR001279">
    <property type="entry name" value="Metallo-B-lactamas"/>
</dbReference>
<dbReference type="Gene3D" id="3.60.15.10">
    <property type="entry name" value="Ribonuclease Z/Hydroxyacylglutathione hydrolase-like"/>
    <property type="match status" value="1"/>
</dbReference>
<dbReference type="SMART" id="SM00849">
    <property type="entry name" value="Lactamase_B"/>
    <property type="match status" value="1"/>
</dbReference>
<dbReference type="PANTHER" id="PTHR46018">
    <property type="entry name" value="ZINC PHOSPHODIESTERASE ELAC PROTEIN 1"/>
    <property type="match status" value="1"/>
</dbReference>
<dbReference type="InterPro" id="IPR036866">
    <property type="entry name" value="RibonucZ/Hydroxyglut_hydro"/>
</dbReference>
<proteinExistence type="predicted"/>
<keyword evidence="1" id="KW-0540">Nuclease</keyword>
<feature type="domain" description="Metallo-beta-lactamase" evidence="2">
    <location>
        <begin position="19"/>
        <end position="209"/>
    </location>
</feature>
<dbReference type="GO" id="GO:0042781">
    <property type="term" value="F:3'-tRNA processing endoribonuclease activity"/>
    <property type="evidence" value="ECO:0007669"/>
    <property type="project" value="TreeGrafter"/>
</dbReference>
<dbReference type="AlphaFoldDB" id="A0A8J3N3Y9"/>
<dbReference type="PANTHER" id="PTHR46018:SF2">
    <property type="entry name" value="ZINC PHOSPHODIESTERASE ELAC PROTEIN 1"/>
    <property type="match status" value="1"/>
</dbReference>
<protein>
    <submittedName>
        <fullName evidence="3">MBL fold metallo-hydrolase</fullName>
    </submittedName>
</protein>
<dbReference type="Pfam" id="PF12706">
    <property type="entry name" value="Lactamase_B_2"/>
    <property type="match status" value="1"/>
</dbReference>
<evidence type="ECO:0000313" key="3">
    <source>
        <dbReference type="EMBL" id="GHO94735.1"/>
    </source>
</evidence>
<keyword evidence="4" id="KW-1185">Reference proteome</keyword>
<sequence length="243" mass="27414">MSKLTLLGTGTCQIEFERRASSVLLELEQTYILFDCGHGVLQRLLEAGVRHNQIQHVVLSHFHPDHVSDLIPLMQAGAWSRRDPRTSDLHIYGPAGVHDLLNYFMDAFRPTSFTQPTYKIEVHEIREGAYTIAGKPVEFMSLPPAGNHGLRFEWNGKRYAITGDSSFHEQEIAFLRDVDLAIIDSGHPEDSEIVELAAASQAQHIVCSHLYREIDAAKLQKLAMQKGYRGEISVGYDLRSFEL</sequence>
<dbReference type="Proteomes" id="UP000597444">
    <property type="component" value="Unassembled WGS sequence"/>
</dbReference>
<gene>
    <name evidence="3" type="ORF">KSF_047830</name>
</gene>